<sequence length="40" mass="4345">MTAFQLVVADPRQQAVKQIEMAVNVADRVKAAAIRDMGDS</sequence>
<dbReference type="AlphaFoldDB" id="T0J243"/>
<organism evidence="1 2">
    <name type="scientific">Sphingobium ummariense RL-3</name>
    <dbReference type="NCBI Taxonomy" id="1346791"/>
    <lineage>
        <taxon>Bacteria</taxon>
        <taxon>Pseudomonadati</taxon>
        <taxon>Pseudomonadota</taxon>
        <taxon>Alphaproteobacteria</taxon>
        <taxon>Sphingomonadales</taxon>
        <taxon>Sphingomonadaceae</taxon>
        <taxon>Sphingobium</taxon>
    </lineage>
</organism>
<protein>
    <submittedName>
        <fullName evidence="1">Uncharacterized protein</fullName>
    </submittedName>
</protein>
<name>T0J243_9SPHN</name>
<dbReference type="Proteomes" id="UP000015523">
    <property type="component" value="Unassembled WGS sequence"/>
</dbReference>
<comment type="caution">
    <text evidence="1">The sequence shown here is derived from an EMBL/GenBank/DDBJ whole genome shotgun (WGS) entry which is preliminary data.</text>
</comment>
<reference evidence="1 2" key="1">
    <citation type="journal article" date="2013" name="Genome Announc.">
        <title>Draft Genome Sequence of Sphingobium ummariense Strain RL-3, a Hexachlorocyclohexane-Degrading Bacterium.</title>
        <authorList>
            <person name="Kohli P."/>
            <person name="Dua A."/>
            <person name="Sangwan N."/>
            <person name="Oldach P."/>
            <person name="Khurana J.P."/>
            <person name="Lal R."/>
        </authorList>
    </citation>
    <scope>NUCLEOTIDE SEQUENCE [LARGE SCALE GENOMIC DNA]</scope>
    <source>
        <strain evidence="1 2">RL-3</strain>
    </source>
</reference>
<evidence type="ECO:0000313" key="1">
    <source>
        <dbReference type="EMBL" id="EQB30887.1"/>
    </source>
</evidence>
<dbReference type="STRING" id="1346791.M529_17445"/>
<evidence type="ECO:0000313" key="2">
    <source>
        <dbReference type="Proteomes" id="UP000015523"/>
    </source>
</evidence>
<proteinExistence type="predicted"/>
<dbReference type="EMBL" id="AUWY01000113">
    <property type="protein sequence ID" value="EQB30887.1"/>
    <property type="molecule type" value="Genomic_DNA"/>
</dbReference>
<accession>T0J243</accession>
<keyword evidence="2" id="KW-1185">Reference proteome</keyword>
<gene>
    <name evidence="1" type="ORF">M529_17445</name>
</gene>